<dbReference type="OrthoDB" id="495310at2"/>
<feature type="signal peptide" evidence="1">
    <location>
        <begin position="1"/>
        <end position="24"/>
    </location>
</feature>
<name>A0A2A2TB04_9CYAN</name>
<reference evidence="2 3" key="1">
    <citation type="submission" date="2017-08" db="EMBL/GenBank/DDBJ databases">
        <title>Draft genome sequence of filamentous cyanobacterium Calothrix elsteri CCALA 953.</title>
        <authorList>
            <person name="Gagunashvili A.N."/>
            <person name="Elster J."/>
            <person name="Andresson O.S."/>
        </authorList>
    </citation>
    <scope>NUCLEOTIDE SEQUENCE [LARGE SCALE GENOMIC DNA]</scope>
    <source>
        <strain evidence="2 3">CCALA 953</strain>
    </source>
</reference>
<dbReference type="AlphaFoldDB" id="A0A2A2TB04"/>
<evidence type="ECO:0000313" key="3">
    <source>
        <dbReference type="Proteomes" id="UP000218238"/>
    </source>
</evidence>
<keyword evidence="1" id="KW-0732">Signal</keyword>
<dbReference type="RefSeq" id="WP_095724807.1">
    <property type="nucleotide sequence ID" value="NZ_NTFS01000558.1"/>
</dbReference>
<dbReference type="EMBL" id="NTFS01000558">
    <property type="protein sequence ID" value="PAX48305.1"/>
    <property type="molecule type" value="Genomic_DNA"/>
</dbReference>
<proteinExistence type="predicted"/>
<protein>
    <submittedName>
        <fullName evidence="2">Uncharacterized protein</fullName>
    </submittedName>
</protein>
<gene>
    <name evidence="2" type="ORF">CK510_28270</name>
</gene>
<feature type="chain" id="PRO_5012426362" evidence="1">
    <location>
        <begin position="25"/>
        <end position="144"/>
    </location>
</feature>
<sequence>MKNSPQIITLGIVLLLLTATHSHAQSIKREPRREPAFPYLLDNRLDDGQAQTVVRVRCLPSKQNQERYSTRNTDTNRRLIRDRILRPYQSNEISIDVEGFCRDIKIRVNEPRNGSNYTFDDNQEYPEYPNHNGVSGWQWFLRNQ</sequence>
<evidence type="ECO:0000313" key="2">
    <source>
        <dbReference type="EMBL" id="PAX48305.1"/>
    </source>
</evidence>
<dbReference type="Proteomes" id="UP000218238">
    <property type="component" value="Unassembled WGS sequence"/>
</dbReference>
<comment type="caution">
    <text evidence="2">The sequence shown here is derived from an EMBL/GenBank/DDBJ whole genome shotgun (WGS) entry which is preliminary data.</text>
</comment>
<organism evidence="2 3">
    <name type="scientific">Brunnivagina elsteri CCALA 953</name>
    <dbReference type="NCBI Taxonomy" id="987040"/>
    <lineage>
        <taxon>Bacteria</taxon>
        <taxon>Bacillati</taxon>
        <taxon>Cyanobacteriota</taxon>
        <taxon>Cyanophyceae</taxon>
        <taxon>Nostocales</taxon>
        <taxon>Calotrichaceae</taxon>
        <taxon>Brunnivagina</taxon>
    </lineage>
</organism>
<evidence type="ECO:0000256" key="1">
    <source>
        <dbReference type="SAM" id="SignalP"/>
    </source>
</evidence>
<accession>A0A2A2TB04</accession>
<keyword evidence="3" id="KW-1185">Reference proteome</keyword>